<protein>
    <submittedName>
        <fullName evidence="2">Methylamine utilization protein MauL</fullName>
    </submittedName>
</protein>
<feature type="signal peptide" evidence="1">
    <location>
        <begin position="1"/>
        <end position="27"/>
    </location>
</feature>
<feature type="chain" id="PRO_5045294774" evidence="1">
    <location>
        <begin position="28"/>
        <end position="118"/>
    </location>
</feature>
<gene>
    <name evidence="2" type="ORF">PUR21_21505</name>
</gene>
<evidence type="ECO:0000313" key="2">
    <source>
        <dbReference type="EMBL" id="MEN3230187.1"/>
    </source>
</evidence>
<keyword evidence="1" id="KW-0732">Signal</keyword>
<accession>A0ABU9ZFT8</accession>
<dbReference type="EMBL" id="JAQYXL010000001">
    <property type="protein sequence ID" value="MEN3230187.1"/>
    <property type="molecule type" value="Genomic_DNA"/>
</dbReference>
<keyword evidence="3" id="KW-1185">Reference proteome</keyword>
<organism evidence="2 3">
    <name type="scientific">Methylorubrum rhodesianum</name>
    <dbReference type="NCBI Taxonomy" id="29427"/>
    <lineage>
        <taxon>Bacteria</taxon>
        <taxon>Pseudomonadati</taxon>
        <taxon>Pseudomonadota</taxon>
        <taxon>Alphaproteobacteria</taxon>
        <taxon>Hyphomicrobiales</taxon>
        <taxon>Methylobacteriaceae</taxon>
        <taxon>Methylorubrum</taxon>
    </lineage>
</organism>
<sequence>MALDPAFRRLAAVFSLSLAVLTAPASAEEFEVTIHHAELQEVTIKPRVGDTIRFVNQADIAHNLYLTYEDGQVETLDTQPPRTTKQVVLRRAGHVVVRCWIHPIIRMELDVADKAASQ</sequence>
<dbReference type="Proteomes" id="UP001404845">
    <property type="component" value="Unassembled WGS sequence"/>
</dbReference>
<dbReference type="RefSeq" id="WP_017486764.1">
    <property type="nucleotide sequence ID" value="NZ_JAQYXL010000001.1"/>
</dbReference>
<dbReference type="Gene3D" id="2.60.40.420">
    <property type="entry name" value="Cupredoxins - blue copper proteins"/>
    <property type="match status" value="1"/>
</dbReference>
<dbReference type="InterPro" id="IPR008972">
    <property type="entry name" value="Cupredoxin"/>
</dbReference>
<comment type="caution">
    <text evidence="2">The sequence shown here is derived from an EMBL/GenBank/DDBJ whole genome shotgun (WGS) entry which is preliminary data.</text>
</comment>
<evidence type="ECO:0000313" key="3">
    <source>
        <dbReference type="Proteomes" id="UP001404845"/>
    </source>
</evidence>
<name>A0ABU9ZFT8_9HYPH</name>
<reference evidence="2 3" key="1">
    <citation type="journal article" date="2023" name="PLoS ONE">
        <title>Complete genome assembly of Hawai'i environmental nontuberculous mycobacteria reveals unexpected co-isolation with methylobacteria.</title>
        <authorList>
            <person name="Hendrix J."/>
            <person name="Epperson L.E."/>
            <person name="Tong E.I."/>
            <person name="Chan Y.L."/>
            <person name="Hasan N.A."/>
            <person name="Dawrs S.N."/>
            <person name="Norton G.J."/>
            <person name="Virdi R."/>
            <person name="Crooks J.L."/>
            <person name="Chan E.D."/>
            <person name="Honda J.R."/>
            <person name="Strong M."/>
        </authorList>
    </citation>
    <scope>NUCLEOTIDE SEQUENCE [LARGE SCALE GENOMIC DNA]</scope>
    <source>
        <strain evidence="2 3">NJH_HI01</strain>
    </source>
</reference>
<evidence type="ECO:0000256" key="1">
    <source>
        <dbReference type="SAM" id="SignalP"/>
    </source>
</evidence>
<dbReference type="SUPFAM" id="SSF49503">
    <property type="entry name" value="Cupredoxins"/>
    <property type="match status" value="1"/>
</dbReference>
<proteinExistence type="predicted"/>